<evidence type="ECO:0000256" key="1">
    <source>
        <dbReference type="SAM" id="Phobius"/>
    </source>
</evidence>
<accession>A0ABY6CKP1</accession>
<keyword evidence="1" id="KW-1133">Transmembrane helix</keyword>
<protein>
    <recommendedName>
        <fullName evidence="4">YokE-like PH domain-containing protein</fullName>
    </recommendedName>
</protein>
<dbReference type="RefSeq" id="WP_262308102.1">
    <property type="nucleotide sequence ID" value="NZ_CP106679.1"/>
</dbReference>
<dbReference type="EMBL" id="CP106679">
    <property type="protein sequence ID" value="UXP30655.1"/>
    <property type="molecule type" value="Genomic_DNA"/>
</dbReference>
<reference evidence="2" key="1">
    <citation type="submission" date="2022-09" db="EMBL/GenBank/DDBJ databases">
        <title>Comparative genomics and taxonomic characterization of three novel marine species of genus Reichenbachiella exhibiting antioxidant and polysaccharide degradation activities.</title>
        <authorList>
            <person name="Muhammad N."/>
            <person name="Lee Y.-J."/>
            <person name="Ko J."/>
            <person name="Kim S.-G."/>
        </authorList>
    </citation>
    <scope>NUCLEOTIDE SEQUENCE</scope>
    <source>
        <strain evidence="2">BKB1-1</strain>
    </source>
</reference>
<evidence type="ECO:0008006" key="4">
    <source>
        <dbReference type="Google" id="ProtNLM"/>
    </source>
</evidence>
<evidence type="ECO:0000313" key="2">
    <source>
        <dbReference type="EMBL" id="UXP30655.1"/>
    </source>
</evidence>
<feature type="transmembrane region" description="Helical" evidence="1">
    <location>
        <begin position="139"/>
        <end position="158"/>
    </location>
</feature>
<keyword evidence="3" id="KW-1185">Reference proteome</keyword>
<organism evidence="2 3">
    <name type="scientific">Reichenbachiella agarivorans</name>
    <dbReference type="NCBI Taxonomy" id="2979464"/>
    <lineage>
        <taxon>Bacteria</taxon>
        <taxon>Pseudomonadati</taxon>
        <taxon>Bacteroidota</taxon>
        <taxon>Cytophagia</taxon>
        <taxon>Cytophagales</taxon>
        <taxon>Reichenbachiellaceae</taxon>
        <taxon>Reichenbachiella</taxon>
    </lineage>
</organism>
<gene>
    <name evidence="2" type="ORF">N6H18_09840</name>
</gene>
<dbReference type="Proteomes" id="UP001065174">
    <property type="component" value="Chromosome"/>
</dbReference>
<proteinExistence type="predicted"/>
<evidence type="ECO:0000313" key="3">
    <source>
        <dbReference type="Proteomes" id="UP001065174"/>
    </source>
</evidence>
<sequence length="218" mass="25305">MLFLDKSIYNSNIGMDQVIKCEKTKGGDIRVETMYLDDQYFYISKRKLKKNIDFVEAYKDPEKYISIIRLYHKDILSIRLFGLDMEVKGYSKQDNKDYSIHTKIAKDSLLDFIQSITSKANYKFVTKEKINHNKVAEKLIGVILFSVIAILVYTGFEFDDSSSGGGKERLFTWIISMLIEQFGRSMIFFLSLLGILYFAEKTVAAIKKRETELKAYPL</sequence>
<feature type="transmembrane region" description="Helical" evidence="1">
    <location>
        <begin position="170"/>
        <end position="199"/>
    </location>
</feature>
<keyword evidence="1" id="KW-0472">Membrane</keyword>
<name>A0ABY6CKP1_9BACT</name>
<keyword evidence="1" id="KW-0812">Transmembrane</keyword>